<dbReference type="Proteomes" id="UP001066276">
    <property type="component" value="Chromosome 9"/>
</dbReference>
<dbReference type="EMBL" id="JANPWB010000013">
    <property type="protein sequence ID" value="KAJ1107516.1"/>
    <property type="molecule type" value="Genomic_DNA"/>
</dbReference>
<comment type="caution">
    <text evidence="2">The sequence shown here is derived from an EMBL/GenBank/DDBJ whole genome shotgun (WGS) entry which is preliminary data.</text>
</comment>
<protein>
    <submittedName>
        <fullName evidence="2">Uncharacterized protein</fullName>
    </submittedName>
</protein>
<evidence type="ECO:0000313" key="3">
    <source>
        <dbReference type="Proteomes" id="UP001066276"/>
    </source>
</evidence>
<keyword evidence="3" id="KW-1185">Reference proteome</keyword>
<reference evidence="2" key="1">
    <citation type="journal article" date="2022" name="bioRxiv">
        <title>Sequencing and chromosome-scale assembly of the giantPleurodeles waltlgenome.</title>
        <authorList>
            <person name="Brown T."/>
            <person name="Elewa A."/>
            <person name="Iarovenko S."/>
            <person name="Subramanian E."/>
            <person name="Araus A.J."/>
            <person name="Petzold A."/>
            <person name="Susuki M."/>
            <person name="Suzuki K.-i.T."/>
            <person name="Hayashi T."/>
            <person name="Toyoda A."/>
            <person name="Oliveira C."/>
            <person name="Osipova E."/>
            <person name="Leigh N.D."/>
            <person name="Simon A."/>
            <person name="Yun M.H."/>
        </authorList>
    </citation>
    <scope>NUCLEOTIDE SEQUENCE</scope>
    <source>
        <strain evidence="2">20211129_DDA</strain>
        <tissue evidence="2">Liver</tissue>
    </source>
</reference>
<evidence type="ECO:0000313" key="2">
    <source>
        <dbReference type="EMBL" id="KAJ1107516.1"/>
    </source>
</evidence>
<feature type="compositionally biased region" description="Basic and acidic residues" evidence="1">
    <location>
        <begin position="93"/>
        <end position="111"/>
    </location>
</feature>
<dbReference type="AlphaFoldDB" id="A0AAV7MVY2"/>
<feature type="region of interest" description="Disordered" evidence="1">
    <location>
        <begin position="19"/>
        <end position="111"/>
    </location>
</feature>
<sequence length="154" mass="16870">MEKCDASVARRLQVSQKVLHDSKESRRRLRLVEHQDMPSDLIPTAHRPGEPVLEKSDGNLRREDNTEEDHGAAIEGGEDQGTEDCGATAEGDEIQREENDRRSNSGGHCPHEMPCHIPGGIISRGDTGGNLGMMKALADGIWGLGRQAWLNLVV</sequence>
<organism evidence="2 3">
    <name type="scientific">Pleurodeles waltl</name>
    <name type="common">Iberian ribbed newt</name>
    <dbReference type="NCBI Taxonomy" id="8319"/>
    <lineage>
        <taxon>Eukaryota</taxon>
        <taxon>Metazoa</taxon>
        <taxon>Chordata</taxon>
        <taxon>Craniata</taxon>
        <taxon>Vertebrata</taxon>
        <taxon>Euteleostomi</taxon>
        <taxon>Amphibia</taxon>
        <taxon>Batrachia</taxon>
        <taxon>Caudata</taxon>
        <taxon>Salamandroidea</taxon>
        <taxon>Salamandridae</taxon>
        <taxon>Pleurodelinae</taxon>
        <taxon>Pleurodeles</taxon>
    </lineage>
</organism>
<feature type="compositionally biased region" description="Basic and acidic residues" evidence="1">
    <location>
        <begin position="47"/>
        <end position="72"/>
    </location>
</feature>
<accession>A0AAV7MVY2</accession>
<evidence type="ECO:0000256" key="1">
    <source>
        <dbReference type="SAM" id="MobiDB-lite"/>
    </source>
</evidence>
<proteinExistence type="predicted"/>
<feature type="compositionally biased region" description="Basic and acidic residues" evidence="1">
    <location>
        <begin position="19"/>
        <end position="37"/>
    </location>
</feature>
<name>A0AAV7MVY2_PLEWA</name>
<gene>
    <name evidence="2" type="ORF">NDU88_004906</name>
</gene>